<evidence type="ECO:0000256" key="1">
    <source>
        <dbReference type="SAM" id="Coils"/>
    </source>
</evidence>
<protein>
    <submittedName>
        <fullName evidence="2">DUF1501 domain-containing protein</fullName>
    </submittedName>
</protein>
<dbReference type="RefSeq" id="WP_406697759.1">
    <property type="nucleotide sequence ID" value="NZ_CP155447.1"/>
</dbReference>
<dbReference type="AlphaFoldDB" id="A0AAU7CIP4"/>
<name>A0AAU7CIP4_9BACT</name>
<dbReference type="PANTHER" id="PTHR43737:SF1">
    <property type="entry name" value="DUF1501 DOMAIN-CONTAINING PROTEIN"/>
    <property type="match status" value="1"/>
</dbReference>
<dbReference type="InterPro" id="IPR017850">
    <property type="entry name" value="Alkaline_phosphatase_core_sf"/>
</dbReference>
<feature type="coiled-coil region" evidence="1">
    <location>
        <begin position="244"/>
        <end position="274"/>
    </location>
</feature>
<evidence type="ECO:0000313" key="2">
    <source>
        <dbReference type="EMBL" id="XBH04953.1"/>
    </source>
</evidence>
<reference evidence="2" key="1">
    <citation type="submission" date="2024-05" db="EMBL/GenBank/DDBJ databases">
        <title>Planctomycetes of the genus Singulisphaera possess chitinolytic capabilities.</title>
        <authorList>
            <person name="Ivanova A."/>
        </authorList>
    </citation>
    <scope>NUCLEOTIDE SEQUENCE</scope>
    <source>
        <strain evidence="2">Ch08T</strain>
    </source>
</reference>
<dbReference type="InterPro" id="IPR006311">
    <property type="entry name" value="TAT_signal"/>
</dbReference>
<dbReference type="PROSITE" id="PS51318">
    <property type="entry name" value="TAT"/>
    <property type="match status" value="1"/>
</dbReference>
<organism evidence="2">
    <name type="scientific">Singulisphaera sp. Ch08</name>
    <dbReference type="NCBI Taxonomy" id="3120278"/>
    <lineage>
        <taxon>Bacteria</taxon>
        <taxon>Pseudomonadati</taxon>
        <taxon>Planctomycetota</taxon>
        <taxon>Planctomycetia</taxon>
        <taxon>Isosphaerales</taxon>
        <taxon>Isosphaeraceae</taxon>
        <taxon>Singulisphaera</taxon>
    </lineage>
</organism>
<dbReference type="InterPro" id="IPR010869">
    <property type="entry name" value="DUF1501"/>
</dbReference>
<sequence>MRHDQPQWEDRFLTRRDLLCRGGMGMGALALAGVMGDAFGDAPRPASSLDAPLVPGQPHFAAKAKRVIHLFLSGGPSHVDTFDHKPALDKHHGQQLPKSIHQVTERRTGTVMRSPFKFQRYGQSGIEVSELFPHVGECIDDIAVIRSMQADVPNHIPSILLMNCGDARLIRPSLGSWVTYGLGSENQNLPGFVAMRPGGYPGNGGAQNWRAGFLPGAYQGTYIDTRYTQIEKLIENTTNPRISHADQRRQLELLRELNESHRQERDRNAQIEARIQSFELGSRMQLEAAEAFDIRREPESIRRMYGEGAEARQILIARRLVERGVRFVQAWVGSDWDHHQNLELGHRSMARQCDQAIGALLKDLKQRGMLDDTLVIWGGEFGRTPTVEVLMGLPNNTKGNGRDHNHHGFTMWLAGGGVKGGYVHGSTDEFGFRAVEQKVHVHDLHATILHLLGFDHTKLTYRHASRDFRLTDVYGEVVHELIA</sequence>
<keyword evidence="1" id="KW-0175">Coiled coil</keyword>
<dbReference type="Gene3D" id="3.40.720.10">
    <property type="entry name" value="Alkaline Phosphatase, subunit A"/>
    <property type="match status" value="1"/>
</dbReference>
<proteinExistence type="predicted"/>
<accession>A0AAU7CIP4</accession>
<dbReference type="SUPFAM" id="SSF53649">
    <property type="entry name" value="Alkaline phosphatase-like"/>
    <property type="match status" value="1"/>
</dbReference>
<dbReference type="PANTHER" id="PTHR43737">
    <property type="entry name" value="BLL7424 PROTEIN"/>
    <property type="match status" value="1"/>
</dbReference>
<dbReference type="Pfam" id="PF07394">
    <property type="entry name" value="DUF1501"/>
    <property type="match status" value="1"/>
</dbReference>
<gene>
    <name evidence="2" type="ORF">V5E97_02730</name>
</gene>
<dbReference type="EMBL" id="CP155447">
    <property type="protein sequence ID" value="XBH04953.1"/>
    <property type="molecule type" value="Genomic_DNA"/>
</dbReference>